<accession>A0ABR2N1J2</accession>
<evidence type="ECO:0000313" key="2">
    <source>
        <dbReference type="Proteomes" id="UP001412067"/>
    </source>
</evidence>
<gene>
    <name evidence="1" type="ORF">KSP40_PGU021472</name>
</gene>
<dbReference type="InterPro" id="IPR036140">
    <property type="entry name" value="PFN_sf"/>
</dbReference>
<protein>
    <recommendedName>
        <fullName evidence="3">Profilin</fullName>
    </recommendedName>
</protein>
<name>A0ABR2N1J2_9ASPA</name>
<dbReference type="PANTHER" id="PTHR36780:SF1">
    <property type="entry name" value="PROFILIN"/>
    <property type="match status" value="1"/>
</dbReference>
<dbReference type="PANTHER" id="PTHR36780">
    <property type="entry name" value="OS05G0241400 PROTEIN"/>
    <property type="match status" value="1"/>
</dbReference>
<dbReference type="SUPFAM" id="SSF55770">
    <property type="entry name" value="Profilin (actin-binding protein)"/>
    <property type="match status" value="1"/>
</dbReference>
<keyword evidence="2" id="KW-1185">Reference proteome</keyword>
<proteinExistence type="predicted"/>
<organism evidence="1 2">
    <name type="scientific">Platanthera guangdongensis</name>
    <dbReference type="NCBI Taxonomy" id="2320717"/>
    <lineage>
        <taxon>Eukaryota</taxon>
        <taxon>Viridiplantae</taxon>
        <taxon>Streptophyta</taxon>
        <taxon>Embryophyta</taxon>
        <taxon>Tracheophyta</taxon>
        <taxon>Spermatophyta</taxon>
        <taxon>Magnoliopsida</taxon>
        <taxon>Liliopsida</taxon>
        <taxon>Asparagales</taxon>
        <taxon>Orchidaceae</taxon>
        <taxon>Orchidoideae</taxon>
        <taxon>Orchideae</taxon>
        <taxon>Orchidinae</taxon>
        <taxon>Platanthera</taxon>
    </lineage>
</organism>
<dbReference type="EMBL" id="JBBWWR010000002">
    <property type="protein sequence ID" value="KAK8970392.1"/>
    <property type="molecule type" value="Genomic_DNA"/>
</dbReference>
<dbReference type="Pfam" id="PF00235">
    <property type="entry name" value="Profilin"/>
    <property type="match status" value="1"/>
</dbReference>
<reference evidence="1 2" key="1">
    <citation type="journal article" date="2022" name="Nat. Plants">
        <title>Genomes of leafy and leafless Platanthera orchids illuminate the evolution of mycoheterotrophy.</title>
        <authorList>
            <person name="Li M.H."/>
            <person name="Liu K.W."/>
            <person name="Li Z."/>
            <person name="Lu H.C."/>
            <person name="Ye Q.L."/>
            <person name="Zhang D."/>
            <person name="Wang J.Y."/>
            <person name="Li Y.F."/>
            <person name="Zhong Z.M."/>
            <person name="Liu X."/>
            <person name="Yu X."/>
            <person name="Liu D.K."/>
            <person name="Tu X.D."/>
            <person name="Liu B."/>
            <person name="Hao Y."/>
            <person name="Liao X.Y."/>
            <person name="Jiang Y.T."/>
            <person name="Sun W.H."/>
            <person name="Chen J."/>
            <person name="Chen Y.Q."/>
            <person name="Ai Y."/>
            <person name="Zhai J.W."/>
            <person name="Wu S.S."/>
            <person name="Zhou Z."/>
            <person name="Hsiao Y.Y."/>
            <person name="Wu W.L."/>
            <person name="Chen Y.Y."/>
            <person name="Lin Y.F."/>
            <person name="Hsu J.L."/>
            <person name="Li C.Y."/>
            <person name="Wang Z.W."/>
            <person name="Zhao X."/>
            <person name="Zhong W.Y."/>
            <person name="Ma X.K."/>
            <person name="Ma L."/>
            <person name="Huang J."/>
            <person name="Chen G.Z."/>
            <person name="Huang M.Z."/>
            <person name="Huang L."/>
            <person name="Peng D.H."/>
            <person name="Luo Y.B."/>
            <person name="Zou S.Q."/>
            <person name="Chen S.P."/>
            <person name="Lan S."/>
            <person name="Tsai W.C."/>
            <person name="Van de Peer Y."/>
            <person name="Liu Z.J."/>
        </authorList>
    </citation>
    <scope>NUCLEOTIDE SEQUENCE [LARGE SCALE GENOMIC DNA]</scope>
    <source>
        <strain evidence="1">Lor288</strain>
    </source>
</reference>
<dbReference type="Proteomes" id="UP001412067">
    <property type="component" value="Unassembled WGS sequence"/>
</dbReference>
<evidence type="ECO:0008006" key="3">
    <source>
        <dbReference type="Google" id="ProtNLM"/>
    </source>
</evidence>
<evidence type="ECO:0000313" key="1">
    <source>
        <dbReference type="EMBL" id="KAK8970392.1"/>
    </source>
</evidence>
<comment type="caution">
    <text evidence="1">The sequence shown here is derived from an EMBL/GenBank/DDBJ whole genome shotgun (WGS) entry which is preliminary data.</text>
</comment>
<dbReference type="InterPro" id="IPR048278">
    <property type="entry name" value="PFN"/>
</dbReference>
<dbReference type="Gene3D" id="3.30.450.30">
    <property type="entry name" value="Dynein light chain 2a, cytoplasmic"/>
    <property type="match status" value="1"/>
</dbReference>
<sequence>MADWAVTHKLWEKWVSNNLGTSGDPLKAALLLNYDPAAPSRLTSVIAEQEGTSLKASELLPFLNFIKRNNLQAEFFFIGSSQYLVTSIHEHWFCARCINTSKPAGEGVLVMHMAAYLLIAMYEGSISSATRAMVAVDQFAWQVSRRNH</sequence>